<feature type="chain" id="PRO_5025450671" evidence="1">
    <location>
        <begin position="35"/>
        <end position="94"/>
    </location>
</feature>
<protein>
    <submittedName>
        <fullName evidence="2">Putative secreted protein</fullName>
    </submittedName>
</protein>
<feature type="signal peptide" evidence="1">
    <location>
        <begin position="1"/>
        <end position="34"/>
    </location>
</feature>
<accession>A0A6B0UCQ2</accession>
<organism evidence="2">
    <name type="scientific">Ixodes ricinus</name>
    <name type="common">Common tick</name>
    <name type="synonym">Acarus ricinus</name>
    <dbReference type="NCBI Taxonomy" id="34613"/>
    <lineage>
        <taxon>Eukaryota</taxon>
        <taxon>Metazoa</taxon>
        <taxon>Ecdysozoa</taxon>
        <taxon>Arthropoda</taxon>
        <taxon>Chelicerata</taxon>
        <taxon>Arachnida</taxon>
        <taxon>Acari</taxon>
        <taxon>Parasitiformes</taxon>
        <taxon>Ixodida</taxon>
        <taxon>Ixodoidea</taxon>
        <taxon>Ixodidae</taxon>
        <taxon>Ixodinae</taxon>
        <taxon>Ixodes</taxon>
    </lineage>
</organism>
<keyword evidence="1" id="KW-0732">Signal</keyword>
<name>A0A6B0UCQ2_IXORI</name>
<sequence length="94" mass="10942">MSFARAKNHKFTLKKLSLVHTVALRLLASSCCYGDPYDKRMGWRCVAQHNCVNKSLARCKRRQSFPLWKRKSNVMQHKSFANFYVASLGMISTW</sequence>
<evidence type="ECO:0000313" key="2">
    <source>
        <dbReference type="EMBL" id="MXU86984.1"/>
    </source>
</evidence>
<dbReference type="EMBL" id="GIFC01004901">
    <property type="protein sequence ID" value="MXU86984.1"/>
    <property type="molecule type" value="Transcribed_RNA"/>
</dbReference>
<evidence type="ECO:0000256" key="1">
    <source>
        <dbReference type="SAM" id="SignalP"/>
    </source>
</evidence>
<proteinExistence type="predicted"/>
<dbReference type="AlphaFoldDB" id="A0A6B0UCQ2"/>
<reference evidence="2" key="1">
    <citation type="submission" date="2019-12" db="EMBL/GenBank/DDBJ databases">
        <title>An insight into the sialome of adult female Ixodes ricinus ticks feeding for 6 days.</title>
        <authorList>
            <person name="Perner J."/>
            <person name="Ribeiro J.M.C."/>
        </authorList>
    </citation>
    <scope>NUCLEOTIDE SEQUENCE</scope>
    <source>
        <strain evidence="2">Semi-engorged</strain>
        <tissue evidence="2">Salivary glands</tissue>
    </source>
</reference>